<feature type="transmembrane region" description="Helical" evidence="9">
    <location>
        <begin position="88"/>
        <end position="109"/>
    </location>
</feature>
<dbReference type="GO" id="GO:0022857">
    <property type="term" value="F:transmembrane transporter activity"/>
    <property type="evidence" value="ECO:0007669"/>
    <property type="project" value="UniProtKB-UniRule"/>
</dbReference>
<evidence type="ECO:0000256" key="2">
    <source>
        <dbReference type="ARBA" id="ARBA00022448"/>
    </source>
</evidence>
<dbReference type="AlphaFoldDB" id="A0A4P6V1X4"/>
<evidence type="ECO:0000256" key="7">
    <source>
        <dbReference type="ARBA" id="ARBA00023136"/>
    </source>
</evidence>
<keyword evidence="3" id="KW-1003">Cell membrane</keyword>
<feature type="domain" description="Tripartite ATP-independent periplasmic transporters DctQ component" evidence="10">
    <location>
        <begin position="28"/>
        <end position="155"/>
    </location>
</feature>
<organism evidence="11 12">
    <name type="scientific">Roseitalea porphyridii</name>
    <dbReference type="NCBI Taxonomy" id="1852022"/>
    <lineage>
        <taxon>Bacteria</taxon>
        <taxon>Pseudomonadati</taxon>
        <taxon>Pseudomonadota</taxon>
        <taxon>Alphaproteobacteria</taxon>
        <taxon>Hyphomicrobiales</taxon>
        <taxon>Ahrensiaceae</taxon>
        <taxon>Roseitalea</taxon>
    </lineage>
</organism>
<dbReference type="InterPro" id="IPR055348">
    <property type="entry name" value="DctQ"/>
</dbReference>
<evidence type="ECO:0000256" key="8">
    <source>
        <dbReference type="ARBA" id="ARBA00038436"/>
    </source>
</evidence>
<dbReference type="InterPro" id="IPR007387">
    <property type="entry name" value="TRAP_DctQ"/>
</dbReference>
<feature type="transmembrane region" description="Helical" evidence="9">
    <location>
        <begin position="129"/>
        <end position="149"/>
    </location>
</feature>
<keyword evidence="7 9" id="KW-0472">Membrane</keyword>
<dbReference type="GO" id="GO:0015740">
    <property type="term" value="P:C4-dicarboxylate transport"/>
    <property type="evidence" value="ECO:0007669"/>
    <property type="project" value="TreeGrafter"/>
</dbReference>
<evidence type="ECO:0000256" key="1">
    <source>
        <dbReference type="ARBA" id="ARBA00004429"/>
    </source>
</evidence>
<feature type="transmembrane region" description="Helical" evidence="9">
    <location>
        <begin position="54"/>
        <end position="76"/>
    </location>
</feature>
<keyword evidence="5 9" id="KW-0812">Transmembrane</keyword>
<gene>
    <name evidence="11" type="ORF">E0E05_09885</name>
</gene>
<keyword evidence="4 9" id="KW-0997">Cell inner membrane</keyword>
<evidence type="ECO:0000256" key="9">
    <source>
        <dbReference type="RuleBase" id="RU369079"/>
    </source>
</evidence>
<dbReference type="EMBL" id="CP036532">
    <property type="protein sequence ID" value="QBK30873.1"/>
    <property type="molecule type" value="Genomic_DNA"/>
</dbReference>
<comment type="subunit">
    <text evidence="9">The complex comprises the extracytoplasmic solute receptor protein and the two transmembrane proteins.</text>
</comment>
<comment type="similarity">
    <text evidence="8 9">Belongs to the TRAP transporter small permease family.</text>
</comment>
<name>A0A4P6V1X4_9HYPH</name>
<evidence type="ECO:0000313" key="11">
    <source>
        <dbReference type="EMBL" id="QBK30873.1"/>
    </source>
</evidence>
<keyword evidence="2 9" id="KW-0813">Transport</keyword>
<evidence type="ECO:0000256" key="4">
    <source>
        <dbReference type="ARBA" id="ARBA00022519"/>
    </source>
</evidence>
<dbReference type="Pfam" id="PF04290">
    <property type="entry name" value="DctQ"/>
    <property type="match status" value="1"/>
</dbReference>
<reference evidence="11 12" key="1">
    <citation type="journal article" date="2017" name="Int. J. Syst. Evol. Microbiol.">
        <title>Roseitalea porphyridii gen. nov., sp. nov., isolated from a red alga, and reclassification of Hoeflea suaedae Chung et al. 2013 as Pseudohoeflea suaedae gen. nov., comb. nov.</title>
        <authorList>
            <person name="Hyeon J.W."/>
            <person name="Jeong S.E."/>
            <person name="Baek K."/>
            <person name="Jeon C.O."/>
        </authorList>
    </citation>
    <scope>NUCLEOTIDE SEQUENCE [LARGE SCALE GENOMIC DNA]</scope>
    <source>
        <strain evidence="11 12">MA7-20</strain>
    </source>
</reference>
<dbReference type="GO" id="GO:0005886">
    <property type="term" value="C:plasma membrane"/>
    <property type="evidence" value="ECO:0007669"/>
    <property type="project" value="UniProtKB-SubCell"/>
</dbReference>
<evidence type="ECO:0000313" key="12">
    <source>
        <dbReference type="Proteomes" id="UP000293719"/>
    </source>
</evidence>
<dbReference type="PANTHER" id="PTHR35011:SF2">
    <property type="entry name" value="2,3-DIKETO-L-GULONATE TRAP TRANSPORTER SMALL PERMEASE PROTEIN YIAM"/>
    <property type="match status" value="1"/>
</dbReference>
<keyword evidence="12" id="KW-1185">Reference proteome</keyword>
<evidence type="ECO:0000256" key="6">
    <source>
        <dbReference type="ARBA" id="ARBA00022989"/>
    </source>
</evidence>
<keyword evidence="6 9" id="KW-1133">Transmembrane helix</keyword>
<comment type="subcellular location">
    <subcellularLocation>
        <location evidence="1 9">Cell inner membrane</location>
        <topology evidence="1 9">Multi-pass membrane protein</topology>
    </subcellularLocation>
</comment>
<sequence>MRQGVLKRLLAIVRFATDCAVVLIFFFMVISVVGEIVGRTFNLRVSNAVETASFAQIWLTAIGGSVALRHGSMFALDTLTRHLDLRLARALSVFIALCSLVLVAVLFYGGILLTESGFRQMSPVQQIPMWIVFICMPIGMTLLALEIVLRVFERWDDPFGGPQEDDA</sequence>
<accession>A0A4P6V1X4</accession>
<evidence type="ECO:0000256" key="3">
    <source>
        <dbReference type="ARBA" id="ARBA00022475"/>
    </source>
</evidence>
<comment type="function">
    <text evidence="9">Part of the tripartite ATP-independent periplasmic (TRAP) transport system.</text>
</comment>
<feature type="transmembrane region" description="Helical" evidence="9">
    <location>
        <begin position="12"/>
        <end position="34"/>
    </location>
</feature>
<dbReference type="Proteomes" id="UP000293719">
    <property type="component" value="Chromosome"/>
</dbReference>
<proteinExistence type="inferred from homology"/>
<dbReference type="PANTHER" id="PTHR35011">
    <property type="entry name" value="2,3-DIKETO-L-GULONATE TRAP TRANSPORTER SMALL PERMEASE PROTEIN YIAM"/>
    <property type="match status" value="1"/>
</dbReference>
<evidence type="ECO:0000256" key="5">
    <source>
        <dbReference type="ARBA" id="ARBA00022692"/>
    </source>
</evidence>
<evidence type="ECO:0000259" key="10">
    <source>
        <dbReference type="Pfam" id="PF04290"/>
    </source>
</evidence>
<dbReference type="KEGG" id="rpod:E0E05_09885"/>
<protein>
    <recommendedName>
        <fullName evidence="9">TRAP transporter small permease protein</fullName>
    </recommendedName>
</protein>